<dbReference type="EMBL" id="BQKI01000084">
    <property type="protein sequence ID" value="GJN32806.1"/>
    <property type="molecule type" value="Genomic_DNA"/>
</dbReference>
<gene>
    <name evidence="3" type="primary">gb21337</name>
    <name evidence="3" type="ORF">PR202_gb21337</name>
</gene>
<feature type="region of interest" description="Disordered" evidence="1">
    <location>
        <begin position="377"/>
        <end position="430"/>
    </location>
</feature>
<comment type="caution">
    <text evidence="3">The sequence shown here is derived from an EMBL/GenBank/DDBJ whole genome shotgun (WGS) entry which is preliminary data.</text>
</comment>
<dbReference type="PANTHER" id="PTHR33165">
    <property type="entry name" value="F-BOX DOMAIN CONTAINING PROTEIN-LIKE-RELATED"/>
    <property type="match status" value="1"/>
</dbReference>
<feature type="compositionally biased region" description="Polar residues" evidence="1">
    <location>
        <begin position="377"/>
        <end position="393"/>
    </location>
</feature>
<dbReference type="Pfam" id="PF03478">
    <property type="entry name" value="Beta-prop_KIB1-4"/>
    <property type="match status" value="1"/>
</dbReference>
<evidence type="ECO:0000313" key="4">
    <source>
        <dbReference type="Proteomes" id="UP001054889"/>
    </source>
</evidence>
<feature type="domain" description="KIB1-4 beta-propeller" evidence="2">
    <location>
        <begin position="82"/>
        <end position="333"/>
    </location>
</feature>
<reference evidence="3" key="2">
    <citation type="submission" date="2021-12" db="EMBL/GenBank/DDBJ databases">
        <title>Resequencing data analysis of finger millet.</title>
        <authorList>
            <person name="Hatakeyama M."/>
            <person name="Aluri S."/>
            <person name="Balachadran M.T."/>
            <person name="Sivarajan S.R."/>
            <person name="Poveda L."/>
            <person name="Shimizu-Inatsugi R."/>
            <person name="Schlapbach R."/>
            <person name="Sreeman S.M."/>
            <person name="Shimizu K.K."/>
        </authorList>
    </citation>
    <scope>NUCLEOTIDE SEQUENCE</scope>
</reference>
<protein>
    <recommendedName>
        <fullName evidence="2">KIB1-4 beta-propeller domain-containing protein</fullName>
    </recommendedName>
</protein>
<organism evidence="3 4">
    <name type="scientific">Eleusine coracana subsp. coracana</name>
    <dbReference type="NCBI Taxonomy" id="191504"/>
    <lineage>
        <taxon>Eukaryota</taxon>
        <taxon>Viridiplantae</taxon>
        <taxon>Streptophyta</taxon>
        <taxon>Embryophyta</taxon>
        <taxon>Tracheophyta</taxon>
        <taxon>Spermatophyta</taxon>
        <taxon>Magnoliopsida</taxon>
        <taxon>Liliopsida</taxon>
        <taxon>Poales</taxon>
        <taxon>Poaceae</taxon>
        <taxon>PACMAD clade</taxon>
        <taxon>Chloridoideae</taxon>
        <taxon>Cynodonteae</taxon>
        <taxon>Eleusininae</taxon>
        <taxon>Eleusine</taxon>
    </lineage>
</organism>
<dbReference type="InterPro" id="IPR005174">
    <property type="entry name" value="KIB1-4_b-propeller"/>
</dbReference>
<reference evidence="3" key="1">
    <citation type="journal article" date="2018" name="DNA Res.">
        <title>Multiple hybrid de novo genome assembly of finger millet, an orphan allotetraploid crop.</title>
        <authorList>
            <person name="Hatakeyama M."/>
            <person name="Aluri S."/>
            <person name="Balachadran M.T."/>
            <person name="Sivarajan S.R."/>
            <person name="Patrignani A."/>
            <person name="Gruter S."/>
            <person name="Poveda L."/>
            <person name="Shimizu-Inatsugi R."/>
            <person name="Baeten J."/>
            <person name="Francoijs K.J."/>
            <person name="Nataraja K.N."/>
            <person name="Reddy Y.A.N."/>
            <person name="Phadnis S."/>
            <person name="Ravikumar R.L."/>
            <person name="Schlapbach R."/>
            <person name="Sreeman S.M."/>
            <person name="Shimizu K.K."/>
        </authorList>
    </citation>
    <scope>NUCLEOTIDE SEQUENCE</scope>
</reference>
<evidence type="ECO:0000259" key="2">
    <source>
        <dbReference type="Pfam" id="PF03478"/>
    </source>
</evidence>
<accession>A0AAV5FEV9</accession>
<keyword evidence="4" id="KW-1185">Reference proteome</keyword>
<dbReference type="AlphaFoldDB" id="A0AAV5FEV9"/>
<proteinExistence type="predicted"/>
<name>A0AAV5FEV9_ELECO</name>
<dbReference type="Proteomes" id="UP001054889">
    <property type="component" value="Unassembled WGS sequence"/>
</dbReference>
<sequence length="692" mass="77988">MTMCVPRCWRDWTNLGERPTGLIADHLLANDISDYVCFRAVCAPWRVCSNDPRSHSVFDRQYHPHQWIISVQGRRQRLLNVSTGEIINLRQPDCRNFLLLGPTAEGLLLLCQKSTLVVQLFNPLTGQIIDLPCANTLTKIRYWCMADNLAEVRRLKVLGAGMAGDSMVAVLFRGCDERQNFYDNDSTRVAVARPADKSWIRLDTEDGIISALPFAGRFYCATSKNVMVLQQATANQKPQLVVAADYEFDTSATSYICLADNKGELILTRCYPTFRGLRHKMRELYRVDLDAGKTVAMTLVDGHAVFFGPQYGRALSVRAGLSPSIRANTIYSCRRHQTACNPSGLINFDVCIQQWTLLSTASSAWFALQQIQLTETLNSKESNPPAQRSSVPSPRNRDQMVSPAGRRHAKRARSSGAADWQDASSHLSPPHQDWRDWASLMSGPAGLIAECALSNDIADYIRFRATCRPWRASCSDPRASDVSDRRFHPRRWIIMLPSASKARNRRRCFLNVYTGQRTQVLLPEPQGYHIIDPIIEGLLVVCQNDTHTGQLLNPLTGQLTDFPHVKTMLVPCKSTINTTDSRVKYQRVQSGGLTDDSTLALLCDIVSTFAVAKPGDKEWTQLMGPDYYMLLALPFAGRLYCITDKNIMVVKTEMMLINRSHGWWLWLNSNWKLDLLCSTTTCTQFTMKKDSF</sequence>
<evidence type="ECO:0000313" key="3">
    <source>
        <dbReference type="EMBL" id="GJN32806.1"/>
    </source>
</evidence>
<evidence type="ECO:0000256" key="1">
    <source>
        <dbReference type="SAM" id="MobiDB-lite"/>
    </source>
</evidence>
<dbReference type="PANTHER" id="PTHR33165:SF57">
    <property type="entry name" value="OS10G0568000 PROTEIN"/>
    <property type="match status" value="1"/>
</dbReference>